<dbReference type="SUPFAM" id="SSF53383">
    <property type="entry name" value="PLP-dependent transferases"/>
    <property type="match status" value="1"/>
</dbReference>
<evidence type="ECO:0000313" key="7">
    <source>
        <dbReference type="EMBL" id="ADV82858.1"/>
    </source>
</evidence>
<organism evidence="7 8">
    <name type="scientific">Terriglobus saanensis (strain ATCC BAA-1853 / DSM 23119 / SP1PR4)</name>
    <dbReference type="NCBI Taxonomy" id="401053"/>
    <lineage>
        <taxon>Bacteria</taxon>
        <taxon>Pseudomonadati</taxon>
        <taxon>Acidobacteriota</taxon>
        <taxon>Terriglobia</taxon>
        <taxon>Terriglobales</taxon>
        <taxon>Acidobacteriaceae</taxon>
        <taxon>Terriglobus</taxon>
    </lineage>
</organism>
<dbReference type="NCBIfam" id="NF002874">
    <property type="entry name" value="PRK03244.1"/>
    <property type="match status" value="1"/>
</dbReference>
<dbReference type="UniPathway" id="UPA00068">
    <property type="reaction ID" value="UER00109"/>
</dbReference>
<dbReference type="InterPro" id="IPR015422">
    <property type="entry name" value="PyrdxlP-dep_Trfase_small"/>
</dbReference>
<dbReference type="Pfam" id="PF00202">
    <property type="entry name" value="Aminotran_3"/>
    <property type="match status" value="1"/>
</dbReference>
<comment type="subunit">
    <text evidence="5">Homodimer.</text>
</comment>
<dbReference type="STRING" id="401053.AciPR4_2054"/>
<keyword evidence="3 5" id="KW-0808">Transferase</keyword>
<keyword evidence="4 5" id="KW-0663">Pyridoxal phosphate</keyword>
<dbReference type="InterPro" id="IPR049704">
    <property type="entry name" value="Aminotrans_3_PPA_site"/>
</dbReference>
<dbReference type="Gene3D" id="3.40.640.10">
    <property type="entry name" value="Type I PLP-dependent aspartate aminotransferase-like (Major domain)"/>
    <property type="match status" value="1"/>
</dbReference>
<dbReference type="InterPro" id="IPR005814">
    <property type="entry name" value="Aminotrans_3"/>
</dbReference>
<evidence type="ECO:0000256" key="6">
    <source>
        <dbReference type="SAM" id="MobiDB-lite"/>
    </source>
</evidence>
<sequence>MKSSTTINSATRNETGLKTGGTAQMNLVATQAAEKKLMVQTYDRHPVMFQSGEGVRLRDVEGNDYLDLLSGIGVSALGYAHPAITRTIAEQSAKLLHTSNLFFHEGTANLAMKLTEITGMDRVFFCNSGTEAWEAALKLARAHADLLRSEGKTIGTRIIALEHSFHGRTMGSVATTHKAKYREPFEPVMPGVEFVPFNDVEALRAAFSNEICAICVEPLQGEGGIHGLSQEFFATARELCDSTGALLMADEIQSGMGRTGKWCAYQHYGIQPDVTTLAKPLAGGLPMGAMLCTEEASRALTPGMHGTTFGGGPLACAVALTVIDTIEREKLLTHVVETGAYFVEKLNDLAKKHDCITDVRGMGLMLGIELNSADLAGQIVKTLLEHRVLINRTSETVLRFLPPFILTRADVDEGMAALDSAMTQLTPAYAETGRLAGEHGHGD</sequence>
<comment type="similarity">
    <text evidence="5">Belongs to the class-III pyridoxal-phosphate-dependent aminotransferase family. ArgD subfamily.</text>
</comment>
<accession>E8V7T4</accession>
<keyword evidence="2 5" id="KW-0028">Amino-acid biosynthesis</keyword>
<dbReference type="InterPro" id="IPR015424">
    <property type="entry name" value="PyrdxlP-dep_Trfase"/>
</dbReference>
<keyword evidence="1 5" id="KW-0032">Aminotransferase</keyword>
<dbReference type="CDD" id="cd00610">
    <property type="entry name" value="OAT_like"/>
    <property type="match status" value="1"/>
</dbReference>
<keyword evidence="5" id="KW-0055">Arginine biosynthesis</keyword>
<feature type="region of interest" description="Disordered" evidence="6">
    <location>
        <begin position="1"/>
        <end position="22"/>
    </location>
</feature>
<dbReference type="GO" id="GO:0030170">
    <property type="term" value="F:pyridoxal phosphate binding"/>
    <property type="evidence" value="ECO:0007669"/>
    <property type="project" value="InterPro"/>
</dbReference>
<keyword evidence="5" id="KW-0963">Cytoplasm</keyword>
<feature type="binding site" evidence="5">
    <location>
        <position position="165"/>
    </location>
    <ligand>
        <name>pyridoxal 5'-phosphate</name>
        <dbReference type="ChEBI" id="CHEBI:597326"/>
    </ligand>
</feature>
<evidence type="ECO:0000256" key="5">
    <source>
        <dbReference type="HAMAP-Rule" id="MF_01107"/>
    </source>
</evidence>
<dbReference type="Gene3D" id="3.90.1150.10">
    <property type="entry name" value="Aspartate Aminotransferase, domain 1"/>
    <property type="match status" value="1"/>
</dbReference>
<feature type="binding site" evidence="5">
    <location>
        <position position="307"/>
    </location>
    <ligand>
        <name>N(2)-acetyl-L-ornithine</name>
        <dbReference type="ChEBI" id="CHEBI:57805"/>
    </ligand>
</feature>
<dbReference type="EC" id="2.6.1.11" evidence="5"/>
<dbReference type="InterPro" id="IPR015421">
    <property type="entry name" value="PyrdxlP-dep_Trfase_major"/>
</dbReference>
<reference evidence="7 8" key="1">
    <citation type="journal article" date="2012" name="Stand. Genomic Sci.">
        <title>Complete genome sequence of Terriglobus saanensis type strain SP1PR4(T), an Acidobacteria from tundra soil.</title>
        <authorList>
            <person name="Rawat S.R."/>
            <person name="Mannisto M.K."/>
            <person name="Starovoytov V."/>
            <person name="Goodwin L."/>
            <person name="Nolan M."/>
            <person name="Hauser L."/>
            <person name="Land M."/>
            <person name="Davenport K.W."/>
            <person name="Woyke T."/>
            <person name="Haggblom M.M."/>
        </authorList>
    </citation>
    <scope>NUCLEOTIDE SEQUENCE</scope>
    <source>
        <strain evidence="8">ATCC BAA-1853 / DSM 23119 / SP1PR4</strain>
    </source>
</reference>
<evidence type="ECO:0000256" key="3">
    <source>
        <dbReference type="ARBA" id="ARBA00022679"/>
    </source>
</evidence>
<feature type="binding site" evidence="5">
    <location>
        <begin position="129"/>
        <end position="130"/>
    </location>
    <ligand>
        <name>pyridoxal 5'-phosphate</name>
        <dbReference type="ChEBI" id="CHEBI:597326"/>
    </ligand>
</feature>
<dbReference type="NCBIfam" id="TIGR00707">
    <property type="entry name" value="argD"/>
    <property type="match status" value="1"/>
</dbReference>
<feature type="binding site" evidence="5">
    <location>
        <position position="308"/>
    </location>
    <ligand>
        <name>pyridoxal 5'-phosphate</name>
        <dbReference type="ChEBI" id="CHEBI:597326"/>
    </ligand>
</feature>
<dbReference type="HAMAP" id="MF_01107">
    <property type="entry name" value="ArgD_aminotrans_3"/>
    <property type="match status" value="1"/>
</dbReference>
<feature type="binding site" evidence="5">
    <location>
        <begin position="250"/>
        <end position="253"/>
    </location>
    <ligand>
        <name>pyridoxal 5'-phosphate</name>
        <dbReference type="ChEBI" id="CHEBI:597326"/>
    </ligand>
</feature>
<dbReference type="HOGENOM" id="CLU_016922_10_1_0"/>
<evidence type="ECO:0000256" key="1">
    <source>
        <dbReference type="ARBA" id="ARBA00022576"/>
    </source>
</evidence>
<gene>
    <name evidence="5" type="primary">argD</name>
    <name evidence="7" type="ordered locus">AciPR4_2054</name>
</gene>
<dbReference type="PROSITE" id="PS00600">
    <property type="entry name" value="AA_TRANSFER_CLASS_3"/>
    <property type="match status" value="1"/>
</dbReference>
<evidence type="ECO:0000256" key="4">
    <source>
        <dbReference type="ARBA" id="ARBA00022898"/>
    </source>
</evidence>
<proteinExistence type="inferred from homology"/>
<comment type="cofactor">
    <cofactor evidence="5">
        <name>pyridoxal 5'-phosphate</name>
        <dbReference type="ChEBI" id="CHEBI:597326"/>
    </cofactor>
    <text evidence="5">Binds 1 pyridoxal phosphate per subunit.</text>
</comment>
<dbReference type="AlphaFoldDB" id="E8V7T4"/>
<dbReference type="eggNOG" id="COG4992">
    <property type="taxonomic scope" value="Bacteria"/>
</dbReference>
<dbReference type="PIRSF" id="PIRSF000521">
    <property type="entry name" value="Transaminase_4ab_Lys_Orn"/>
    <property type="match status" value="1"/>
</dbReference>
<protein>
    <recommendedName>
        <fullName evidence="5">Acetylornithine aminotransferase</fullName>
        <shortName evidence="5">ACOAT</shortName>
        <ecNumber evidence="5">2.6.1.11</ecNumber>
    </recommendedName>
</protein>
<keyword evidence="8" id="KW-1185">Reference proteome</keyword>
<dbReference type="NCBIfam" id="NF002325">
    <property type="entry name" value="PRK01278.1"/>
    <property type="match status" value="1"/>
</dbReference>
<dbReference type="KEGG" id="tsa:AciPR4_2054"/>
<feature type="binding site" evidence="5">
    <location>
        <position position="168"/>
    </location>
    <ligand>
        <name>N(2)-acetyl-L-ornithine</name>
        <dbReference type="ChEBI" id="CHEBI:57805"/>
    </ligand>
</feature>
<evidence type="ECO:0000313" key="8">
    <source>
        <dbReference type="Proteomes" id="UP000006844"/>
    </source>
</evidence>
<dbReference type="GO" id="GO:0005737">
    <property type="term" value="C:cytoplasm"/>
    <property type="evidence" value="ECO:0007669"/>
    <property type="project" value="UniProtKB-SubCell"/>
</dbReference>
<dbReference type="PANTHER" id="PTHR11986">
    <property type="entry name" value="AMINOTRANSFERASE CLASS III"/>
    <property type="match status" value="1"/>
</dbReference>
<dbReference type="InterPro" id="IPR050103">
    <property type="entry name" value="Class-III_PLP-dep_AT"/>
</dbReference>
<dbReference type="GO" id="GO:0042802">
    <property type="term" value="F:identical protein binding"/>
    <property type="evidence" value="ECO:0007669"/>
    <property type="project" value="TreeGrafter"/>
</dbReference>
<dbReference type="FunFam" id="3.40.640.10:FF:000004">
    <property type="entry name" value="Acetylornithine aminotransferase"/>
    <property type="match status" value="1"/>
</dbReference>
<comment type="miscellaneous">
    <text evidence="5">May also have succinyldiaminopimelate aminotransferase activity, thus carrying out the corresponding step in lysine biosynthesis.</text>
</comment>
<evidence type="ECO:0000256" key="2">
    <source>
        <dbReference type="ARBA" id="ARBA00022605"/>
    </source>
</evidence>
<dbReference type="RefSeq" id="WP_013568591.1">
    <property type="nucleotide sequence ID" value="NC_014963.1"/>
</dbReference>
<name>E8V7T4_TERSS</name>
<dbReference type="InterPro" id="IPR004636">
    <property type="entry name" value="AcOrn/SuccOrn_fam"/>
</dbReference>
<comment type="pathway">
    <text evidence="5">Amino-acid biosynthesis; L-arginine biosynthesis; N(2)-acetyl-L-ornithine from L-glutamate: step 4/4.</text>
</comment>
<dbReference type="Proteomes" id="UP000006844">
    <property type="component" value="Chromosome"/>
</dbReference>
<dbReference type="GO" id="GO:0006526">
    <property type="term" value="P:L-arginine biosynthetic process"/>
    <property type="evidence" value="ECO:0007669"/>
    <property type="project" value="UniProtKB-UniRule"/>
</dbReference>
<dbReference type="PANTHER" id="PTHR11986:SF79">
    <property type="entry name" value="ACETYLORNITHINE AMINOTRANSFERASE, MITOCHONDRIAL"/>
    <property type="match status" value="1"/>
</dbReference>
<feature type="modified residue" description="N6-(pyridoxal phosphate)lysine" evidence="5">
    <location>
        <position position="279"/>
    </location>
</feature>
<comment type="subcellular location">
    <subcellularLocation>
        <location evidence="5">Cytoplasm</location>
    </subcellularLocation>
</comment>
<dbReference type="GO" id="GO:0003992">
    <property type="term" value="F:N2-acetyl-L-ornithine:2-oxoglutarate 5-aminotransferase activity"/>
    <property type="evidence" value="ECO:0007669"/>
    <property type="project" value="UniProtKB-UniRule"/>
</dbReference>
<comment type="catalytic activity">
    <reaction evidence="5">
        <text>N(2)-acetyl-L-ornithine + 2-oxoglutarate = N-acetyl-L-glutamate 5-semialdehyde + L-glutamate</text>
        <dbReference type="Rhea" id="RHEA:18049"/>
        <dbReference type="ChEBI" id="CHEBI:16810"/>
        <dbReference type="ChEBI" id="CHEBI:29123"/>
        <dbReference type="ChEBI" id="CHEBI:29985"/>
        <dbReference type="ChEBI" id="CHEBI:57805"/>
        <dbReference type="EC" id="2.6.1.11"/>
    </reaction>
</comment>
<dbReference type="EMBL" id="CP002467">
    <property type="protein sequence ID" value="ADV82858.1"/>
    <property type="molecule type" value="Genomic_DNA"/>
</dbReference>